<gene>
    <name evidence="1" type="ORF">S12H4_40522</name>
</gene>
<name>X1UN21_9ZZZZ</name>
<protein>
    <submittedName>
        <fullName evidence="1">Uncharacterized protein</fullName>
    </submittedName>
</protein>
<reference evidence="1" key="1">
    <citation type="journal article" date="2014" name="Front. Microbiol.">
        <title>High frequency of phylogenetically diverse reductive dehalogenase-homologous genes in deep subseafloor sedimentary metagenomes.</title>
        <authorList>
            <person name="Kawai M."/>
            <person name="Futagami T."/>
            <person name="Toyoda A."/>
            <person name="Takaki Y."/>
            <person name="Nishi S."/>
            <person name="Hori S."/>
            <person name="Arai W."/>
            <person name="Tsubouchi T."/>
            <person name="Morono Y."/>
            <person name="Uchiyama I."/>
            <person name="Ito T."/>
            <person name="Fujiyama A."/>
            <person name="Inagaki F."/>
            <person name="Takami H."/>
        </authorList>
    </citation>
    <scope>NUCLEOTIDE SEQUENCE</scope>
    <source>
        <strain evidence="1">Expedition CK06-06</strain>
    </source>
</reference>
<dbReference type="AlphaFoldDB" id="X1UN21"/>
<sequence length="205" mass="23647">RFLSGWSLLQDTTAFDVLSTVVVLETLDLITDDEPLPIWVPKKEAVLISDRKTKKDKTIMQFPTPKGTTWDKVTFCFLSNKAAELEAGDEREGKQFTEIGLEDDRSLKSNILCLVLASFGKYGEISGKIPGLHLRVNKNLKSHVYRLKKLLIDIFNIEKGSPFKYSKKTNTYTTTFKVKLKNDEIYDDIFDDFEIKYDLPYQKKY</sequence>
<accession>X1UN21</accession>
<organism evidence="1">
    <name type="scientific">marine sediment metagenome</name>
    <dbReference type="NCBI Taxonomy" id="412755"/>
    <lineage>
        <taxon>unclassified sequences</taxon>
        <taxon>metagenomes</taxon>
        <taxon>ecological metagenomes</taxon>
    </lineage>
</organism>
<evidence type="ECO:0000313" key="1">
    <source>
        <dbReference type="EMBL" id="GAI93754.1"/>
    </source>
</evidence>
<proteinExistence type="predicted"/>
<comment type="caution">
    <text evidence="1">The sequence shown here is derived from an EMBL/GenBank/DDBJ whole genome shotgun (WGS) entry which is preliminary data.</text>
</comment>
<dbReference type="EMBL" id="BARW01024599">
    <property type="protein sequence ID" value="GAI93754.1"/>
    <property type="molecule type" value="Genomic_DNA"/>
</dbReference>
<feature type="non-terminal residue" evidence="1">
    <location>
        <position position="1"/>
    </location>
</feature>